<dbReference type="InterPro" id="IPR036876">
    <property type="entry name" value="UVR_dom_sf"/>
</dbReference>
<dbReference type="CDD" id="cd10434">
    <property type="entry name" value="GIY-YIG_UvrC_Cho"/>
    <property type="match status" value="1"/>
</dbReference>
<evidence type="ECO:0000256" key="1">
    <source>
        <dbReference type="ARBA" id="ARBA00022490"/>
    </source>
</evidence>
<dbReference type="Pfam" id="PF08459">
    <property type="entry name" value="UvrC_RNaseH_dom"/>
    <property type="match status" value="1"/>
</dbReference>
<dbReference type="Pfam" id="PF01541">
    <property type="entry name" value="GIY-YIG"/>
    <property type="match status" value="1"/>
</dbReference>
<dbReference type="InterPro" id="IPR035901">
    <property type="entry name" value="GIY-YIG_endonuc_sf"/>
</dbReference>
<dbReference type="InterPro" id="IPR050066">
    <property type="entry name" value="UvrABC_protein_C"/>
</dbReference>
<dbReference type="RefSeq" id="WP_197550538.1">
    <property type="nucleotide sequence ID" value="NZ_CP063213.1"/>
</dbReference>
<dbReference type="PANTHER" id="PTHR30562">
    <property type="entry name" value="UVRC/OXIDOREDUCTASE"/>
    <property type="match status" value="1"/>
</dbReference>
<dbReference type="SMART" id="SM00465">
    <property type="entry name" value="GIYc"/>
    <property type="match status" value="1"/>
</dbReference>
<reference evidence="11 12" key="1">
    <citation type="submission" date="2020-10" db="EMBL/GenBank/DDBJ databases">
        <title>Trueperella pecoris sp. nov. isolated from bovine and porcine specimens.</title>
        <authorList>
            <person name="Schoenecker L."/>
            <person name="Schnydrig P."/>
            <person name="Brodard I."/>
            <person name="Thomann A."/>
            <person name="Hemphill A."/>
            <person name="Rodriguez-Campos S."/>
            <person name="Perreten V."/>
            <person name="Jores J."/>
            <person name="Kittl S."/>
        </authorList>
    </citation>
    <scope>NUCLEOTIDE SEQUENCE [LARGE SCALE GENOMIC DNA]</scope>
    <source>
        <strain evidence="11 12">15A0121</strain>
    </source>
</reference>
<dbReference type="PROSITE" id="PS50164">
    <property type="entry name" value="GIY_YIG"/>
    <property type="match status" value="1"/>
</dbReference>
<evidence type="ECO:0000256" key="3">
    <source>
        <dbReference type="ARBA" id="ARBA00022769"/>
    </source>
</evidence>
<dbReference type="GO" id="GO:0009380">
    <property type="term" value="C:excinuclease repair complex"/>
    <property type="evidence" value="ECO:0007669"/>
    <property type="project" value="InterPro"/>
</dbReference>
<evidence type="ECO:0000256" key="4">
    <source>
        <dbReference type="ARBA" id="ARBA00022881"/>
    </source>
</evidence>
<keyword evidence="5 6" id="KW-0234">DNA repair</keyword>
<evidence type="ECO:0000256" key="7">
    <source>
        <dbReference type="SAM" id="MobiDB-lite"/>
    </source>
</evidence>
<dbReference type="Gene3D" id="3.30.420.340">
    <property type="entry name" value="UvrC, RNAse H endonuclease domain"/>
    <property type="match status" value="1"/>
</dbReference>
<evidence type="ECO:0000259" key="9">
    <source>
        <dbReference type="PROSITE" id="PS50164"/>
    </source>
</evidence>
<dbReference type="EMBL" id="CP063213">
    <property type="protein sequence ID" value="QOR44693.1"/>
    <property type="molecule type" value="Genomic_DNA"/>
</dbReference>
<dbReference type="InterPro" id="IPR000305">
    <property type="entry name" value="GIY-YIG_endonuc"/>
</dbReference>
<dbReference type="Pfam" id="PF02151">
    <property type="entry name" value="UVR"/>
    <property type="match status" value="1"/>
</dbReference>
<evidence type="ECO:0000313" key="12">
    <source>
        <dbReference type="Proteomes" id="UP000595053"/>
    </source>
</evidence>
<dbReference type="GO" id="GO:0009381">
    <property type="term" value="F:excinuclease ABC activity"/>
    <property type="evidence" value="ECO:0007669"/>
    <property type="project" value="UniProtKB-UniRule"/>
</dbReference>
<evidence type="ECO:0000256" key="2">
    <source>
        <dbReference type="ARBA" id="ARBA00022763"/>
    </source>
</evidence>
<comment type="function">
    <text evidence="6">The UvrABC repair system catalyzes the recognition and processing of DNA lesions. UvrC both incises the 5' and 3' sides of the lesion. The N-terminal half is responsible for the 3' incision and the C-terminal half is responsible for the 5' incision.</text>
</comment>
<dbReference type="Gene3D" id="4.10.860.10">
    <property type="entry name" value="UVR domain"/>
    <property type="match status" value="1"/>
</dbReference>
<keyword evidence="2 6" id="KW-0227">DNA damage</keyword>
<organism evidence="11 12">
    <name type="scientific">Trueperella pecoris</name>
    <dbReference type="NCBI Taxonomy" id="2733571"/>
    <lineage>
        <taxon>Bacteria</taxon>
        <taxon>Bacillati</taxon>
        <taxon>Actinomycetota</taxon>
        <taxon>Actinomycetes</taxon>
        <taxon>Actinomycetales</taxon>
        <taxon>Actinomycetaceae</taxon>
        <taxon>Trueperella</taxon>
    </lineage>
</organism>
<keyword evidence="12" id="KW-1185">Reference proteome</keyword>
<protein>
    <recommendedName>
        <fullName evidence="6">UvrABC system protein C</fullName>
        <shortName evidence="6">Protein UvrC</shortName>
    </recommendedName>
    <alternativeName>
        <fullName evidence="6">Excinuclease ABC subunit C</fullName>
    </alternativeName>
</protein>
<feature type="domain" description="UVR" evidence="8">
    <location>
        <begin position="208"/>
        <end position="243"/>
    </location>
</feature>
<dbReference type="GO" id="GO:0009432">
    <property type="term" value="P:SOS response"/>
    <property type="evidence" value="ECO:0007669"/>
    <property type="project" value="UniProtKB-UniRule"/>
</dbReference>
<dbReference type="InterPro" id="IPR010994">
    <property type="entry name" value="RuvA_2-like"/>
</dbReference>
<dbReference type="Gene3D" id="1.10.150.20">
    <property type="entry name" value="5' to 3' exonuclease, C-terminal subdomain"/>
    <property type="match status" value="1"/>
</dbReference>
<keyword evidence="6" id="KW-0742">SOS response</keyword>
<dbReference type="InterPro" id="IPR003583">
    <property type="entry name" value="Hlx-hairpin-Hlx_DNA-bd_motif"/>
</dbReference>
<dbReference type="SUPFAM" id="SSF47781">
    <property type="entry name" value="RuvA domain 2-like"/>
    <property type="match status" value="1"/>
</dbReference>
<dbReference type="GO" id="GO:0006289">
    <property type="term" value="P:nucleotide-excision repair"/>
    <property type="evidence" value="ECO:0007669"/>
    <property type="project" value="UniProtKB-UniRule"/>
</dbReference>
<dbReference type="InterPro" id="IPR001943">
    <property type="entry name" value="UVR_dom"/>
</dbReference>
<dbReference type="Pfam" id="PF22920">
    <property type="entry name" value="UvrC_RNaseH"/>
    <property type="match status" value="1"/>
</dbReference>
<dbReference type="InterPro" id="IPR001162">
    <property type="entry name" value="UvrC_RNase_H_dom"/>
</dbReference>
<sequence>MANPESYRPKTGDIPTDPGVYRFIDPDERVIYVGKAKNLRQRLQNYFQDPVLLHPRTRQMVFTAARVQWVVVGSEIEALTLEYSWIKEFAPRFNVMYRDDKSYPYLAVTLTEKFPRAMVTRNAHRRGNRYYGPYTKVWAVRDSLDQLLRVFPMRSCTAGVFRNAERSGRACLLGYIDKCSAPCIGRVSEDEHRDIARALVRFLDGSGEELIREKKREMAAASADLDFERAARLRDDIHALEVVAERNTVVLDSDVDADVFGLAFDELEASVQVFYVRGGRIRGQQGWISTIEDEGTTGLMNQLLVQVYGRFSDKERAGGKTAKTRATSVDDVEHTSAGALPREIWVPTLPDDADTLRSWLAGLRGAKVSIKVPQRGAKAALMETVETNAKQALQRHKLARAGDITERSQALEELREGLGLERAPLRIEGYDISHTQGTNQVGSMVVFEDGLAKKSDYRHFIVRGEDGQGARDDTAAMDEVLRRRLSRLAQTANAADASDDDPSEPPPGKTKPRFAYRPDLIVVDGGLPQVNAAQRVVEELGAHVQIIGLAKRLEEVWVPGEPFPLILSRSSPALRLLQHLRDESHRFAITFHRKKRSRAMTRSALDEIAGLGPAKQAALIKHFKSVACIKAASEEELQAAPGIGPALARTIREHFAGKLDEKLAP</sequence>
<gene>
    <name evidence="6 11" type="primary">uvrC</name>
    <name evidence="11" type="ORF">INS88_05095</name>
</gene>
<accession>A0A7M1QS72</accession>
<dbReference type="PROSITE" id="PS50151">
    <property type="entry name" value="UVR"/>
    <property type="match status" value="1"/>
</dbReference>
<dbReference type="Gene3D" id="3.40.1440.10">
    <property type="entry name" value="GIY-YIG endonuclease"/>
    <property type="match status" value="1"/>
</dbReference>
<dbReference type="InterPro" id="IPR038476">
    <property type="entry name" value="UvrC_RNase_H_dom_sf"/>
</dbReference>
<evidence type="ECO:0000259" key="10">
    <source>
        <dbReference type="PROSITE" id="PS50165"/>
    </source>
</evidence>
<dbReference type="InterPro" id="IPR004791">
    <property type="entry name" value="UvrC"/>
</dbReference>
<comment type="similarity">
    <text evidence="6">Belongs to the UvrC family.</text>
</comment>
<keyword evidence="1 6" id="KW-0963">Cytoplasm</keyword>
<dbReference type="InterPro" id="IPR047296">
    <property type="entry name" value="GIY-YIG_UvrC_Cho"/>
</dbReference>
<dbReference type="Proteomes" id="UP000595053">
    <property type="component" value="Chromosome"/>
</dbReference>
<dbReference type="AlphaFoldDB" id="A0A7M1QS72"/>
<dbReference type="PROSITE" id="PS50165">
    <property type="entry name" value="UVRC"/>
    <property type="match status" value="1"/>
</dbReference>
<dbReference type="GO" id="GO:0003677">
    <property type="term" value="F:DNA binding"/>
    <property type="evidence" value="ECO:0007669"/>
    <property type="project" value="UniProtKB-UniRule"/>
</dbReference>
<dbReference type="Pfam" id="PF14520">
    <property type="entry name" value="HHH_5"/>
    <property type="match status" value="1"/>
</dbReference>
<feature type="domain" description="UvrC family homology region profile" evidence="10">
    <location>
        <begin position="259"/>
        <end position="537"/>
    </location>
</feature>
<comment type="subcellular location">
    <subcellularLocation>
        <location evidence="6">Cytoplasm</location>
    </subcellularLocation>
</comment>
<evidence type="ECO:0000256" key="6">
    <source>
        <dbReference type="HAMAP-Rule" id="MF_00203"/>
    </source>
</evidence>
<name>A0A7M1QS72_9ACTO</name>
<dbReference type="HAMAP" id="MF_00203">
    <property type="entry name" value="UvrC"/>
    <property type="match status" value="1"/>
</dbReference>
<dbReference type="PANTHER" id="PTHR30562:SF1">
    <property type="entry name" value="UVRABC SYSTEM PROTEIN C"/>
    <property type="match status" value="1"/>
</dbReference>
<evidence type="ECO:0000256" key="5">
    <source>
        <dbReference type="ARBA" id="ARBA00023204"/>
    </source>
</evidence>
<dbReference type="SUPFAM" id="SSF46600">
    <property type="entry name" value="C-terminal UvrC-binding domain of UvrB"/>
    <property type="match status" value="1"/>
</dbReference>
<dbReference type="FunFam" id="3.40.1440.10:FF:000001">
    <property type="entry name" value="UvrABC system protein C"/>
    <property type="match status" value="1"/>
</dbReference>
<dbReference type="SMART" id="SM00278">
    <property type="entry name" value="HhH1"/>
    <property type="match status" value="2"/>
</dbReference>
<evidence type="ECO:0000259" key="8">
    <source>
        <dbReference type="PROSITE" id="PS50151"/>
    </source>
</evidence>
<keyword evidence="4 6" id="KW-0267">Excision nuclease</keyword>
<dbReference type="GO" id="GO:0005737">
    <property type="term" value="C:cytoplasm"/>
    <property type="evidence" value="ECO:0007669"/>
    <property type="project" value="UniProtKB-SubCell"/>
</dbReference>
<evidence type="ECO:0000313" key="11">
    <source>
        <dbReference type="EMBL" id="QOR44693.1"/>
    </source>
</evidence>
<dbReference type="SUPFAM" id="SSF82771">
    <property type="entry name" value="GIY-YIG endonuclease"/>
    <property type="match status" value="1"/>
</dbReference>
<feature type="region of interest" description="Disordered" evidence="7">
    <location>
        <begin position="491"/>
        <end position="514"/>
    </location>
</feature>
<proteinExistence type="inferred from homology"/>
<feature type="domain" description="GIY-YIG" evidence="9">
    <location>
        <begin position="16"/>
        <end position="95"/>
    </location>
</feature>
<keyword evidence="3 6" id="KW-0228">DNA excision</keyword>
<comment type="subunit">
    <text evidence="6">Interacts with UvrB in an incision complex.</text>
</comment>
<dbReference type="NCBIfam" id="NF001824">
    <property type="entry name" value="PRK00558.1-5"/>
    <property type="match status" value="1"/>
</dbReference>